<keyword evidence="3" id="KW-0676">Redox-active center</keyword>
<feature type="signal peptide" evidence="4">
    <location>
        <begin position="1"/>
        <end position="19"/>
    </location>
</feature>
<evidence type="ECO:0000313" key="6">
    <source>
        <dbReference type="EMBL" id="RZU41906.1"/>
    </source>
</evidence>
<proteinExistence type="predicted"/>
<dbReference type="GO" id="GO:0030313">
    <property type="term" value="C:cell envelope"/>
    <property type="evidence" value="ECO:0007669"/>
    <property type="project" value="UniProtKB-SubCell"/>
</dbReference>
<dbReference type="InterPro" id="IPR013766">
    <property type="entry name" value="Thioredoxin_domain"/>
</dbReference>
<dbReference type="RefSeq" id="WP_242618004.1">
    <property type="nucleotide sequence ID" value="NZ_SHKW01000001.1"/>
</dbReference>
<evidence type="ECO:0000313" key="7">
    <source>
        <dbReference type="Proteomes" id="UP000292958"/>
    </source>
</evidence>
<evidence type="ECO:0000256" key="2">
    <source>
        <dbReference type="ARBA" id="ARBA00022748"/>
    </source>
</evidence>
<evidence type="ECO:0000256" key="4">
    <source>
        <dbReference type="SAM" id="SignalP"/>
    </source>
</evidence>
<protein>
    <submittedName>
        <fullName evidence="6">Peroxiredoxin</fullName>
    </submittedName>
</protein>
<dbReference type="EMBL" id="SHKW01000001">
    <property type="protein sequence ID" value="RZU41906.1"/>
    <property type="molecule type" value="Genomic_DNA"/>
</dbReference>
<keyword evidence="2" id="KW-0201">Cytochrome c-type biogenesis</keyword>
<dbReference type="CDD" id="cd02969">
    <property type="entry name" value="PRX_like1"/>
    <property type="match status" value="1"/>
</dbReference>
<dbReference type="Proteomes" id="UP000292958">
    <property type="component" value="Unassembled WGS sequence"/>
</dbReference>
<gene>
    <name evidence="6" type="ORF">BDD14_3448</name>
</gene>
<comment type="caution">
    <text evidence="6">The sequence shown here is derived from an EMBL/GenBank/DDBJ whole genome shotgun (WGS) entry which is preliminary data.</text>
</comment>
<dbReference type="InterPro" id="IPR000866">
    <property type="entry name" value="AhpC/TSA"/>
</dbReference>
<dbReference type="CDD" id="cd02966">
    <property type="entry name" value="TlpA_like_family"/>
    <property type="match status" value="1"/>
</dbReference>
<comment type="subcellular location">
    <subcellularLocation>
        <location evidence="1">Cell envelope</location>
    </subcellularLocation>
</comment>
<dbReference type="AlphaFoldDB" id="A0A4V2G4Q5"/>
<evidence type="ECO:0000256" key="3">
    <source>
        <dbReference type="ARBA" id="ARBA00023284"/>
    </source>
</evidence>
<dbReference type="Pfam" id="PF00578">
    <property type="entry name" value="AhpC-TSA"/>
    <property type="match status" value="1"/>
</dbReference>
<dbReference type="PANTHER" id="PTHR43640:SF1">
    <property type="entry name" value="THIOREDOXIN-DEPENDENT PEROXIREDOXIN"/>
    <property type="match status" value="1"/>
</dbReference>
<dbReference type="GO" id="GO:0017004">
    <property type="term" value="P:cytochrome complex assembly"/>
    <property type="evidence" value="ECO:0007669"/>
    <property type="project" value="UniProtKB-KW"/>
</dbReference>
<feature type="chain" id="PRO_5020864953" evidence="4">
    <location>
        <begin position="20"/>
        <end position="378"/>
    </location>
</feature>
<dbReference type="PANTHER" id="PTHR43640">
    <property type="entry name" value="OS07G0260300 PROTEIN"/>
    <property type="match status" value="1"/>
</dbReference>
<dbReference type="InterPro" id="IPR017937">
    <property type="entry name" value="Thioredoxin_CS"/>
</dbReference>
<keyword evidence="4" id="KW-0732">Signal</keyword>
<dbReference type="InterPro" id="IPR013740">
    <property type="entry name" value="Redoxin"/>
</dbReference>
<dbReference type="Pfam" id="PF08534">
    <property type="entry name" value="Redoxin"/>
    <property type="match status" value="1"/>
</dbReference>
<reference evidence="6 7" key="1">
    <citation type="submission" date="2019-02" db="EMBL/GenBank/DDBJ databases">
        <title>Genomic Encyclopedia of Archaeal and Bacterial Type Strains, Phase II (KMG-II): from individual species to whole genera.</title>
        <authorList>
            <person name="Goeker M."/>
        </authorList>
    </citation>
    <scope>NUCLEOTIDE SEQUENCE [LARGE SCALE GENOMIC DNA]</scope>
    <source>
        <strain evidence="6 7">DSM 18101</strain>
    </source>
</reference>
<accession>A0A4V2G4Q5</accession>
<dbReference type="GO" id="GO:0016491">
    <property type="term" value="F:oxidoreductase activity"/>
    <property type="evidence" value="ECO:0007669"/>
    <property type="project" value="InterPro"/>
</dbReference>
<keyword evidence="7" id="KW-1185">Reference proteome</keyword>
<dbReference type="PROSITE" id="PS51352">
    <property type="entry name" value="THIOREDOXIN_2"/>
    <property type="match status" value="2"/>
</dbReference>
<evidence type="ECO:0000256" key="1">
    <source>
        <dbReference type="ARBA" id="ARBA00004196"/>
    </source>
</evidence>
<dbReference type="Gene3D" id="3.40.30.10">
    <property type="entry name" value="Glutaredoxin"/>
    <property type="match status" value="2"/>
</dbReference>
<dbReference type="SUPFAM" id="SSF52833">
    <property type="entry name" value="Thioredoxin-like"/>
    <property type="match status" value="2"/>
</dbReference>
<dbReference type="PROSITE" id="PS00194">
    <property type="entry name" value="THIOREDOXIN_1"/>
    <property type="match status" value="1"/>
</dbReference>
<dbReference type="GO" id="GO:0016209">
    <property type="term" value="F:antioxidant activity"/>
    <property type="evidence" value="ECO:0007669"/>
    <property type="project" value="InterPro"/>
</dbReference>
<organism evidence="6 7">
    <name type="scientific">Edaphobacter modestus</name>
    <dbReference type="NCBI Taxonomy" id="388466"/>
    <lineage>
        <taxon>Bacteria</taxon>
        <taxon>Pseudomonadati</taxon>
        <taxon>Acidobacteriota</taxon>
        <taxon>Terriglobia</taxon>
        <taxon>Terriglobales</taxon>
        <taxon>Acidobacteriaceae</taxon>
        <taxon>Edaphobacter</taxon>
    </lineage>
</organism>
<dbReference type="InterPro" id="IPR036249">
    <property type="entry name" value="Thioredoxin-like_sf"/>
</dbReference>
<feature type="domain" description="Thioredoxin" evidence="5">
    <location>
        <begin position="26"/>
        <end position="189"/>
    </location>
</feature>
<name>A0A4V2G4Q5_9BACT</name>
<dbReference type="InterPro" id="IPR047262">
    <property type="entry name" value="PRX-like1"/>
</dbReference>
<sequence length="378" mass="42871">MPRKLIYLFCLLAPIALFGQQTHPILPIGSSAPNFELPGVDGKIHKLTDYADKPVLAVVFTCNHCPIAQMYERRIEQLYEDYGKRGVAVVAIQGNDPKAIRIDELDSSDVSDTLDDMRIRVQYKHLQFPYLYGGDTQEVTRAFGPQATPHIFIFDKERRLRYEGRIDNSYRTEQVKTNDARDAIEAVLAGREVAVKHTGVFGCSTKWSEKSAQREEAERKIEAQPVHVEKVDAAGLKTLRANPSHHVTLISFWATWCGSCVAEFADLQDTYRMYNSRDFDLVTVSANMPDEEPGVLRLLQKKHATSRNLLFSSDDTEKLQAAFDTEWQSAVPYTVVLDPEGKIIYKTLGTVDLLEMRRKILAAMPSDYIGFNRYWSAN</sequence>
<evidence type="ECO:0000259" key="5">
    <source>
        <dbReference type="PROSITE" id="PS51352"/>
    </source>
</evidence>
<feature type="domain" description="Thioredoxin" evidence="5">
    <location>
        <begin position="217"/>
        <end position="365"/>
    </location>
</feature>